<evidence type="ECO:0000256" key="7">
    <source>
        <dbReference type="ARBA" id="ARBA00022801"/>
    </source>
</evidence>
<proteinExistence type="inferred from homology"/>
<evidence type="ECO:0000256" key="8">
    <source>
        <dbReference type="ARBA" id="ARBA00023277"/>
    </source>
</evidence>
<dbReference type="Proteomes" id="UP001281003">
    <property type="component" value="Unassembled WGS sequence"/>
</dbReference>
<keyword evidence="12" id="KW-0732">Signal</keyword>
<reference evidence="14" key="1">
    <citation type="journal article" date="2023" name="Mol. Phylogenet. Evol.">
        <title>Genome-scale phylogeny and comparative genomics of the fungal order Sordariales.</title>
        <authorList>
            <person name="Hensen N."/>
            <person name="Bonometti L."/>
            <person name="Westerberg I."/>
            <person name="Brannstrom I.O."/>
            <person name="Guillou S."/>
            <person name="Cros-Aarteil S."/>
            <person name="Calhoun S."/>
            <person name="Haridas S."/>
            <person name="Kuo A."/>
            <person name="Mondo S."/>
            <person name="Pangilinan J."/>
            <person name="Riley R."/>
            <person name="LaButti K."/>
            <person name="Andreopoulos B."/>
            <person name="Lipzen A."/>
            <person name="Chen C."/>
            <person name="Yan M."/>
            <person name="Daum C."/>
            <person name="Ng V."/>
            <person name="Clum A."/>
            <person name="Steindorff A."/>
            <person name="Ohm R.A."/>
            <person name="Martin F."/>
            <person name="Silar P."/>
            <person name="Natvig D.O."/>
            <person name="Lalanne C."/>
            <person name="Gautier V."/>
            <person name="Ament-Velasquez S.L."/>
            <person name="Kruys A."/>
            <person name="Hutchinson M.I."/>
            <person name="Powell A.J."/>
            <person name="Barry K."/>
            <person name="Miller A.N."/>
            <person name="Grigoriev I.V."/>
            <person name="Debuchy R."/>
            <person name="Gladieux P."/>
            <person name="Hiltunen Thoren M."/>
            <person name="Johannesson H."/>
        </authorList>
    </citation>
    <scope>NUCLEOTIDE SEQUENCE</scope>
    <source>
        <strain evidence="14">FGSC 1904</strain>
    </source>
</reference>
<keyword evidence="6" id="KW-0858">Xylan degradation</keyword>
<dbReference type="SUPFAM" id="SSF51445">
    <property type="entry name" value="(Trans)glycosidases"/>
    <property type="match status" value="1"/>
</dbReference>
<comment type="catalytic activity">
    <reaction evidence="1 11">
        <text>Endohydrolysis of (1-&gt;4)-beta-D-xylosidic linkages in xylans.</text>
        <dbReference type="EC" id="3.2.1.8"/>
    </reaction>
</comment>
<evidence type="ECO:0000256" key="11">
    <source>
        <dbReference type="RuleBase" id="RU361174"/>
    </source>
</evidence>
<dbReference type="GO" id="GO:0031176">
    <property type="term" value="F:endo-1,4-beta-xylanase activity"/>
    <property type="evidence" value="ECO:0007669"/>
    <property type="project" value="UniProtKB-EC"/>
</dbReference>
<keyword evidence="5" id="KW-0964">Secreted</keyword>
<dbReference type="GO" id="GO:0045493">
    <property type="term" value="P:xylan catabolic process"/>
    <property type="evidence" value="ECO:0007669"/>
    <property type="project" value="UniProtKB-KW"/>
</dbReference>
<dbReference type="PRINTS" id="PR00134">
    <property type="entry name" value="GLHYDRLASE10"/>
</dbReference>
<dbReference type="InterPro" id="IPR017853">
    <property type="entry name" value="GH"/>
</dbReference>
<dbReference type="InterPro" id="IPR001000">
    <property type="entry name" value="GH10_dom"/>
</dbReference>
<evidence type="ECO:0000256" key="4">
    <source>
        <dbReference type="ARBA" id="ARBA00007495"/>
    </source>
</evidence>
<evidence type="ECO:0000256" key="6">
    <source>
        <dbReference type="ARBA" id="ARBA00022651"/>
    </source>
</evidence>
<dbReference type="EC" id="3.2.1.8" evidence="11"/>
<comment type="caution">
    <text evidence="14">The sequence shown here is derived from an EMBL/GenBank/DDBJ whole genome shotgun (WGS) entry which is preliminary data.</text>
</comment>
<evidence type="ECO:0000256" key="2">
    <source>
        <dbReference type="ARBA" id="ARBA00004613"/>
    </source>
</evidence>
<name>A0AAE0PMC7_SORBR</name>
<protein>
    <recommendedName>
        <fullName evidence="11">Beta-xylanase</fullName>
        <ecNumber evidence="11">3.2.1.8</ecNumber>
    </recommendedName>
</protein>
<feature type="signal peptide" evidence="12">
    <location>
        <begin position="1"/>
        <end position="20"/>
    </location>
</feature>
<comment type="similarity">
    <text evidence="4 11">Belongs to the glycosyl hydrolase 10 (cellulase F) family.</text>
</comment>
<dbReference type="PROSITE" id="PS51760">
    <property type="entry name" value="GH10_2"/>
    <property type="match status" value="1"/>
</dbReference>
<comment type="pathway">
    <text evidence="3">Glycan degradation; xylan degradation.</text>
</comment>
<comment type="subcellular location">
    <subcellularLocation>
        <location evidence="2">Secreted</location>
    </subcellularLocation>
</comment>
<feature type="domain" description="GH10" evidence="13">
    <location>
        <begin position="37"/>
        <end position="367"/>
    </location>
</feature>
<keyword evidence="7 11" id="KW-0378">Hydrolase</keyword>
<evidence type="ECO:0000259" key="13">
    <source>
        <dbReference type="PROSITE" id="PS51760"/>
    </source>
</evidence>
<organism evidence="14 15">
    <name type="scientific">Sordaria brevicollis</name>
    <dbReference type="NCBI Taxonomy" id="83679"/>
    <lineage>
        <taxon>Eukaryota</taxon>
        <taxon>Fungi</taxon>
        <taxon>Dikarya</taxon>
        <taxon>Ascomycota</taxon>
        <taxon>Pezizomycotina</taxon>
        <taxon>Sordariomycetes</taxon>
        <taxon>Sordariomycetidae</taxon>
        <taxon>Sordariales</taxon>
        <taxon>Sordariaceae</taxon>
        <taxon>Sordaria</taxon>
    </lineage>
</organism>
<keyword evidence="15" id="KW-1185">Reference proteome</keyword>
<dbReference type="AlphaFoldDB" id="A0AAE0PMC7"/>
<evidence type="ECO:0000256" key="12">
    <source>
        <dbReference type="SAM" id="SignalP"/>
    </source>
</evidence>
<dbReference type="PANTHER" id="PTHR31490">
    <property type="entry name" value="GLYCOSYL HYDROLASE"/>
    <property type="match status" value="1"/>
</dbReference>
<reference evidence="14" key="2">
    <citation type="submission" date="2023-07" db="EMBL/GenBank/DDBJ databases">
        <authorList>
            <consortium name="Lawrence Berkeley National Laboratory"/>
            <person name="Haridas S."/>
            <person name="Hensen N."/>
            <person name="Bonometti L."/>
            <person name="Westerberg I."/>
            <person name="Brannstrom I.O."/>
            <person name="Guillou S."/>
            <person name="Cros-Aarteil S."/>
            <person name="Calhoun S."/>
            <person name="Kuo A."/>
            <person name="Mondo S."/>
            <person name="Pangilinan J."/>
            <person name="Riley R."/>
            <person name="LaButti K."/>
            <person name="Andreopoulos B."/>
            <person name="Lipzen A."/>
            <person name="Chen C."/>
            <person name="Yanf M."/>
            <person name="Daum C."/>
            <person name="Ng V."/>
            <person name="Clum A."/>
            <person name="Steindorff A."/>
            <person name="Ohm R."/>
            <person name="Martin F."/>
            <person name="Silar P."/>
            <person name="Natvig D."/>
            <person name="Lalanne C."/>
            <person name="Gautier V."/>
            <person name="Ament-velasquez S.L."/>
            <person name="Kruys A."/>
            <person name="Hutchinson M.I."/>
            <person name="Powell A.J."/>
            <person name="Barry K."/>
            <person name="Miller A.N."/>
            <person name="Grigoriev I.V."/>
            <person name="Debuchy R."/>
            <person name="Gladieux P."/>
            <person name="Thoren M.H."/>
            <person name="Johannesson H."/>
        </authorList>
    </citation>
    <scope>NUCLEOTIDE SEQUENCE</scope>
    <source>
        <strain evidence="14">FGSC 1904</strain>
    </source>
</reference>
<keyword evidence="8 11" id="KW-0119">Carbohydrate metabolism</keyword>
<dbReference type="PANTHER" id="PTHR31490:SF35">
    <property type="entry name" value="ENDO-1,4-BETA-XYLANASE"/>
    <property type="match status" value="1"/>
</dbReference>
<dbReference type="Pfam" id="PF00331">
    <property type="entry name" value="Glyco_hydro_10"/>
    <property type="match status" value="1"/>
</dbReference>
<dbReference type="SMART" id="SM00633">
    <property type="entry name" value="Glyco_10"/>
    <property type="match status" value="1"/>
</dbReference>
<evidence type="ECO:0000256" key="10">
    <source>
        <dbReference type="ARBA" id="ARBA00023326"/>
    </source>
</evidence>
<dbReference type="GO" id="GO:0005576">
    <property type="term" value="C:extracellular region"/>
    <property type="evidence" value="ECO:0007669"/>
    <property type="project" value="UniProtKB-SubCell"/>
</dbReference>
<keyword evidence="10 11" id="KW-0624">Polysaccharide degradation</keyword>
<dbReference type="Gene3D" id="3.20.20.80">
    <property type="entry name" value="Glycosidases"/>
    <property type="match status" value="1"/>
</dbReference>
<evidence type="ECO:0000256" key="3">
    <source>
        <dbReference type="ARBA" id="ARBA00004851"/>
    </source>
</evidence>
<accession>A0AAE0PMC7</accession>
<evidence type="ECO:0000256" key="9">
    <source>
        <dbReference type="ARBA" id="ARBA00023295"/>
    </source>
</evidence>
<dbReference type="InterPro" id="IPR044846">
    <property type="entry name" value="GH10"/>
</dbReference>
<evidence type="ECO:0000313" key="14">
    <source>
        <dbReference type="EMBL" id="KAK3402552.1"/>
    </source>
</evidence>
<feature type="chain" id="PRO_5041991098" description="Beta-xylanase" evidence="12">
    <location>
        <begin position="21"/>
        <end position="447"/>
    </location>
</feature>
<gene>
    <name evidence="14" type="ORF">B0T20DRAFT_398566</name>
</gene>
<evidence type="ECO:0000256" key="5">
    <source>
        <dbReference type="ARBA" id="ARBA00022525"/>
    </source>
</evidence>
<sequence length="447" mass="48806">MARITAALLAGLLLSPLIHASPTSGKPLLASRQDENSEGLHSLMVAAGKLFFGTATDVRYLLDKAHQAIVNNPSEFGMIVPENSQKWGELEKEKGRVDFTNADAIAAAAAKNGQKFRCHVLTWAAQLPSFVTSSTWTKEALTAQLKAHITTVVTHYRSQCYSWDVVSEALSSSPDSNTLSNSSIFQKVIGPSYIPLSFYWASLADPDAKLYYNDFNLEISPLKAQGVVDIVHLVRNFISPTGEKGKARIDGTGLQSHLFVGQVPSLTSLISSLETFTNLTSLEVSFSELDISHDSVPANDTQMEQQAQDYMTVVSACLAVEKCVGITVWGFSDKYSWIQDAFPGKGEGCLYDEKMKKKAAWYGVREVLKRAGVVMAERNSTGSPEERIRNAARNGRLMEEVNGTALMLAAEKENETKNGGSNSFRGGLGWRAWPVVTGWGIWVVLSL</sequence>
<dbReference type="EMBL" id="JAUTDP010000001">
    <property type="protein sequence ID" value="KAK3402552.1"/>
    <property type="molecule type" value="Genomic_DNA"/>
</dbReference>
<evidence type="ECO:0000256" key="1">
    <source>
        <dbReference type="ARBA" id="ARBA00000681"/>
    </source>
</evidence>
<keyword evidence="9 11" id="KW-0326">Glycosidase</keyword>
<evidence type="ECO:0000313" key="15">
    <source>
        <dbReference type="Proteomes" id="UP001281003"/>
    </source>
</evidence>